<dbReference type="EMBL" id="JAGGLB010000006">
    <property type="protein sequence ID" value="MBP1990732.1"/>
    <property type="molecule type" value="Genomic_DNA"/>
</dbReference>
<reference evidence="2 3" key="1">
    <citation type="submission" date="2021-03" db="EMBL/GenBank/DDBJ databases">
        <title>Genomic Encyclopedia of Type Strains, Phase IV (KMG-IV): sequencing the most valuable type-strain genomes for metagenomic binning, comparative biology and taxonomic classification.</title>
        <authorList>
            <person name="Goeker M."/>
        </authorList>
    </citation>
    <scope>NUCLEOTIDE SEQUENCE [LARGE SCALE GENOMIC DNA]</scope>
    <source>
        <strain evidence="2 3">DSM 26048</strain>
    </source>
</reference>
<accession>A0ABS4IT35</accession>
<protein>
    <recommendedName>
        <fullName evidence="1">LarA-like N-terminal domain-containing protein</fullName>
    </recommendedName>
</protein>
<evidence type="ECO:0000313" key="2">
    <source>
        <dbReference type="EMBL" id="MBP1990732.1"/>
    </source>
</evidence>
<organism evidence="2 3">
    <name type="scientific">Paenibacillus eucommiae</name>
    <dbReference type="NCBI Taxonomy" id="1355755"/>
    <lineage>
        <taxon>Bacteria</taxon>
        <taxon>Bacillati</taxon>
        <taxon>Bacillota</taxon>
        <taxon>Bacilli</taxon>
        <taxon>Bacillales</taxon>
        <taxon>Paenibacillaceae</taxon>
        <taxon>Paenibacillus</taxon>
    </lineage>
</organism>
<feature type="domain" description="LarA-like N-terminal" evidence="1">
    <location>
        <begin position="102"/>
        <end position="177"/>
    </location>
</feature>
<keyword evidence="3" id="KW-1185">Reference proteome</keyword>
<dbReference type="RefSeq" id="WP_209971497.1">
    <property type="nucleotide sequence ID" value="NZ_JAGGLB010000006.1"/>
</dbReference>
<dbReference type="Proteomes" id="UP001519287">
    <property type="component" value="Unassembled WGS sequence"/>
</dbReference>
<evidence type="ECO:0000259" key="1">
    <source>
        <dbReference type="Pfam" id="PF09861"/>
    </source>
</evidence>
<proteinExistence type="predicted"/>
<evidence type="ECO:0000313" key="3">
    <source>
        <dbReference type="Proteomes" id="UP001519287"/>
    </source>
</evidence>
<name>A0ABS4IT35_9BACL</name>
<comment type="caution">
    <text evidence="2">The sequence shown here is derived from an EMBL/GenBank/DDBJ whole genome shotgun (WGS) entry which is preliminary data.</text>
</comment>
<gene>
    <name evidence="2" type="ORF">J2Z66_002338</name>
</gene>
<dbReference type="Gene3D" id="3.40.50.11440">
    <property type="match status" value="1"/>
</dbReference>
<dbReference type="Pfam" id="PF09861">
    <property type="entry name" value="Lar_N"/>
    <property type="match status" value="1"/>
</dbReference>
<sequence length="445" mass="47899">MIRLQVQLLVAADGDYKLMEINLNYKPAAVQLPKVRRVRQKLEPNPYDAAEVLLSELASWLKSNPLPSGGRVAIAAGSRGISGISEIVTKVAGLLKAHHLHPFIVPAMGSHGGATAEGQREVLEHLGISESICGVPVISSMEVVCLGTSPSGVPVYTDRHAVEADAIIPINRVKLHTDYRGPLESGIMKMLSIGLGKQKGANSLHRMGTEHFSRLIPEVGQYVLEHAPVYCGIALIEDAHHQICHVELLAPKDILSREPQLLQLAKQKQAKLPSALLDVLVVGEIGKDINGDGMDPNVTGRFGVPGLTGESVVQKVVVLDLSEHTEGNACGIGLADITTAATVSKINFAKTYMNVITALVTNGARLPLIMQDDQDAIMAAAQTCLNVEPAQIRMAMIRNTNCLTDIWVSEPLWKDMEPEGLWEALSSSGQILFDQDGRLMTGVMN</sequence>
<dbReference type="InterPro" id="IPR018657">
    <property type="entry name" value="LarA-like_N"/>
</dbReference>